<evidence type="ECO:0000313" key="1">
    <source>
        <dbReference type="EMBL" id="TGO05354.1"/>
    </source>
</evidence>
<evidence type="ECO:0008006" key="3">
    <source>
        <dbReference type="Google" id="ProtNLM"/>
    </source>
</evidence>
<dbReference type="AlphaFoldDB" id="A0A4Z1E0F5"/>
<comment type="caution">
    <text evidence="1">The sequence shown here is derived from an EMBL/GenBank/DDBJ whole genome shotgun (WGS) entry which is preliminary data.</text>
</comment>
<dbReference type="EMBL" id="RHPJ01000002">
    <property type="protein sequence ID" value="TGO05354.1"/>
    <property type="molecule type" value="Genomic_DNA"/>
</dbReference>
<accession>A0A4Z1E0F5</accession>
<dbReference type="SUPFAM" id="SSF89392">
    <property type="entry name" value="Prokaryotic lipoproteins and lipoprotein localization factors"/>
    <property type="match status" value="1"/>
</dbReference>
<reference evidence="1 2" key="1">
    <citation type="submission" date="2018-11" db="EMBL/GenBank/DDBJ databases">
        <title>Complete genome sequencing of the Actinobacteria Serinibacter sp. K3-2.</title>
        <authorList>
            <person name="Rakitin A.L."/>
            <person name="Beletsky A.V."/>
            <person name="Mardanov A.V."/>
            <person name="Ravin N.V."/>
            <person name="Gromova A.S."/>
            <person name="Filippova S.N."/>
            <person name="Gal'Chenko V.F."/>
        </authorList>
    </citation>
    <scope>NUCLEOTIDE SEQUENCE [LARGE SCALE GENOMIC DNA]</scope>
    <source>
        <strain evidence="1 2">K3-2</strain>
    </source>
</reference>
<sequence length="182" mass="19775">MVLNDPNGSVTEMSGTMDYLRDPIAMTMTMPSPEDPAITMETVMVDGVMYLNMGEMSQNMWVEATGFTEASDPIGEMRDFSQAITEVVHNGPVDLDGVPAEHYTVTVEPSLMPAGTLEPGTMLPETVTYEIYLDGEGRPAGMDIEIMGGSVITRLTNFNEPVTIEAPPADQIISFEEFQGGR</sequence>
<evidence type="ECO:0000313" key="2">
    <source>
        <dbReference type="Proteomes" id="UP000297318"/>
    </source>
</evidence>
<name>A0A4Z1E0F5_9MICO</name>
<dbReference type="InterPro" id="IPR029046">
    <property type="entry name" value="LolA/LolB/LppX"/>
</dbReference>
<protein>
    <recommendedName>
        <fullName evidence="3">Lipoprotein</fullName>
    </recommendedName>
</protein>
<gene>
    <name evidence="1" type="ORF">SERN_1358</name>
</gene>
<organism evidence="1 2">
    <name type="scientific">Serinibacter arcticus</name>
    <dbReference type="NCBI Taxonomy" id="1655435"/>
    <lineage>
        <taxon>Bacteria</taxon>
        <taxon>Bacillati</taxon>
        <taxon>Actinomycetota</taxon>
        <taxon>Actinomycetes</taxon>
        <taxon>Micrococcales</taxon>
        <taxon>Beutenbergiaceae</taxon>
        <taxon>Serinibacter</taxon>
    </lineage>
</organism>
<proteinExistence type="predicted"/>
<dbReference type="Proteomes" id="UP000297318">
    <property type="component" value="Unassembled WGS sequence"/>
</dbReference>
<dbReference type="Gene3D" id="2.50.20.20">
    <property type="match status" value="1"/>
</dbReference>
<keyword evidence="2" id="KW-1185">Reference proteome</keyword>